<organism evidence="4 5">
    <name type="scientific">Heterorhabditis bacteriophora</name>
    <name type="common">Entomopathogenic nematode worm</name>
    <dbReference type="NCBI Taxonomy" id="37862"/>
    <lineage>
        <taxon>Eukaryota</taxon>
        <taxon>Metazoa</taxon>
        <taxon>Ecdysozoa</taxon>
        <taxon>Nematoda</taxon>
        <taxon>Chromadorea</taxon>
        <taxon>Rhabditida</taxon>
        <taxon>Rhabditina</taxon>
        <taxon>Rhabditomorpha</taxon>
        <taxon>Strongyloidea</taxon>
        <taxon>Heterorhabditidae</taxon>
        <taxon>Heterorhabditis</taxon>
    </lineage>
</organism>
<accession>A0A1I7XBI5</accession>
<dbReference type="GO" id="GO:0005829">
    <property type="term" value="C:cytosol"/>
    <property type="evidence" value="ECO:0007669"/>
    <property type="project" value="TreeGrafter"/>
</dbReference>
<keyword evidence="2" id="KW-0547">Nucleotide-binding</keyword>
<keyword evidence="2" id="KW-0540">Nuclease</keyword>
<dbReference type="GO" id="GO:0000166">
    <property type="term" value="F:nucleotide binding"/>
    <property type="evidence" value="ECO:0007669"/>
    <property type="project" value="UniProtKB-KW"/>
</dbReference>
<proteinExistence type="inferred from homology"/>
<dbReference type="PANTHER" id="PTHR12395">
    <property type="entry name" value="DOM-3 RELATED"/>
    <property type="match status" value="1"/>
</dbReference>
<dbReference type="GO" id="GO:0003723">
    <property type="term" value="F:RNA binding"/>
    <property type="evidence" value="ECO:0007669"/>
    <property type="project" value="UniProtKB-KW"/>
</dbReference>
<evidence type="ECO:0000256" key="2">
    <source>
        <dbReference type="RuleBase" id="RU367113"/>
    </source>
</evidence>
<feature type="domain" description="RAI1-like" evidence="3">
    <location>
        <begin position="20"/>
        <end position="115"/>
    </location>
</feature>
<dbReference type="GO" id="GO:0000956">
    <property type="term" value="P:nuclear-transcribed mRNA catabolic process"/>
    <property type="evidence" value="ECO:0007669"/>
    <property type="project" value="TreeGrafter"/>
</dbReference>
<keyword evidence="2" id="KW-0539">Nucleus</keyword>
<dbReference type="GO" id="GO:0034353">
    <property type="term" value="F:mRNA 5'-diphosphatase activity"/>
    <property type="evidence" value="ECO:0007669"/>
    <property type="project" value="TreeGrafter"/>
</dbReference>
<dbReference type="GO" id="GO:0046872">
    <property type="term" value="F:metal ion binding"/>
    <property type="evidence" value="ECO:0007669"/>
    <property type="project" value="UniProtKB-KW"/>
</dbReference>
<evidence type="ECO:0000313" key="4">
    <source>
        <dbReference type="Proteomes" id="UP000095283"/>
    </source>
</evidence>
<dbReference type="GO" id="GO:0110155">
    <property type="term" value="P:NAD-cap decapping"/>
    <property type="evidence" value="ECO:0007669"/>
    <property type="project" value="TreeGrafter"/>
</dbReference>
<keyword evidence="2" id="KW-0694">RNA-binding</keyword>
<dbReference type="InterPro" id="IPR039039">
    <property type="entry name" value="RAI1-like_fam"/>
</dbReference>
<keyword evidence="4" id="KW-1185">Reference proteome</keyword>
<evidence type="ECO:0000313" key="5">
    <source>
        <dbReference type="WBParaSite" id="Hba_14986"/>
    </source>
</evidence>
<comment type="function">
    <text evidence="2">Decapping enzyme for NAD-capped RNAs: specifically hydrolyzes the nicotinamide adenine dinucleotide (NAD) cap from a subset of RNAs by removing the entire NAD moiety from the 5'-end of an NAD-capped RNA.</text>
</comment>
<sequence length="122" mass="13732">MRLVYSGEVDAIDEVDGELSLKWWLQSFLIGIKNIVVGFRDNHGIVGSVRTEDLPKRGEWNGNACLNLLSSVLSTVRSQLSSDGLACVVRFDPIEKHISLQEEPFQDVDVLTQSFRSHFQLN</sequence>
<reference evidence="5" key="1">
    <citation type="submission" date="2016-11" db="UniProtKB">
        <authorList>
            <consortium name="WormBaseParasite"/>
        </authorList>
    </citation>
    <scope>IDENTIFICATION</scope>
</reference>
<comment type="cofactor">
    <cofactor evidence="2">
        <name>a divalent metal cation</name>
        <dbReference type="ChEBI" id="CHEBI:60240"/>
    </cofactor>
</comment>
<dbReference type="Pfam" id="PF08652">
    <property type="entry name" value="RAI1"/>
    <property type="match status" value="1"/>
</dbReference>
<name>A0A1I7XBI5_HETBA</name>
<dbReference type="InterPro" id="IPR013961">
    <property type="entry name" value="RAI1"/>
</dbReference>
<keyword evidence="2" id="KW-0479">Metal-binding</keyword>
<protein>
    <recommendedName>
        <fullName evidence="2">Decapping nuclease</fullName>
        <ecNumber evidence="2">3.6.1.-</ecNumber>
    </recommendedName>
</protein>
<dbReference type="Proteomes" id="UP000095283">
    <property type="component" value="Unplaced"/>
</dbReference>
<dbReference type="GO" id="GO:0005634">
    <property type="term" value="C:nucleus"/>
    <property type="evidence" value="ECO:0007669"/>
    <property type="project" value="UniProtKB-SubCell"/>
</dbReference>
<dbReference type="AlphaFoldDB" id="A0A1I7XBI5"/>
<keyword evidence="2" id="KW-0378">Hydrolase</keyword>
<evidence type="ECO:0000256" key="1">
    <source>
        <dbReference type="ARBA" id="ARBA00006562"/>
    </source>
</evidence>
<dbReference type="GO" id="GO:0004518">
    <property type="term" value="F:nuclease activity"/>
    <property type="evidence" value="ECO:0007669"/>
    <property type="project" value="UniProtKB-KW"/>
</dbReference>
<comment type="subcellular location">
    <subcellularLocation>
        <location evidence="2">Nucleus</location>
    </subcellularLocation>
</comment>
<dbReference type="EC" id="3.6.1.-" evidence="2"/>
<dbReference type="PANTHER" id="PTHR12395:SF9">
    <property type="entry name" value="DECAPPING AND EXORIBONUCLEASE PROTEIN"/>
    <property type="match status" value="1"/>
</dbReference>
<evidence type="ECO:0000259" key="3">
    <source>
        <dbReference type="Pfam" id="PF08652"/>
    </source>
</evidence>
<dbReference type="WBParaSite" id="Hba_14986">
    <property type="protein sequence ID" value="Hba_14986"/>
    <property type="gene ID" value="Hba_14986"/>
</dbReference>
<comment type="similarity">
    <text evidence="1 2">Belongs to the DXO/Dom3Z family.</text>
</comment>